<dbReference type="OrthoDB" id="9770347at2"/>
<dbReference type="RefSeq" id="WP_017746881.1">
    <property type="nucleotide sequence ID" value="NZ_KQ976354.1"/>
</dbReference>
<dbReference type="InterPro" id="IPR050833">
    <property type="entry name" value="Poly_Biosynth_Transport"/>
</dbReference>
<accession>A0A139X726</accession>
<gene>
    <name evidence="8" type="ORF">WA1_26435</name>
</gene>
<feature type="transmembrane region" description="Helical" evidence="7">
    <location>
        <begin position="393"/>
        <end position="418"/>
    </location>
</feature>
<feature type="transmembrane region" description="Helical" evidence="7">
    <location>
        <begin position="157"/>
        <end position="178"/>
    </location>
</feature>
<feature type="transmembrane region" description="Helical" evidence="7">
    <location>
        <begin position="306"/>
        <end position="326"/>
    </location>
</feature>
<evidence type="ECO:0000256" key="1">
    <source>
        <dbReference type="ARBA" id="ARBA00004651"/>
    </source>
</evidence>
<name>A0A139X726_9CYAN</name>
<keyword evidence="4 7" id="KW-0812">Transmembrane</keyword>
<dbReference type="AlphaFoldDB" id="A0A139X726"/>
<comment type="similarity">
    <text evidence="2">Belongs to the polysaccharide synthase family.</text>
</comment>
<evidence type="ECO:0000313" key="9">
    <source>
        <dbReference type="Proteomes" id="UP000076925"/>
    </source>
</evidence>
<feature type="transmembrane region" description="Helical" evidence="7">
    <location>
        <begin position="332"/>
        <end position="356"/>
    </location>
</feature>
<evidence type="ECO:0000313" key="8">
    <source>
        <dbReference type="EMBL" id="KYC40465.1"/>
    </source>
</evidence>
<protein>
    <submittedName>
        <fullName evidence="8">Polysaccharide biosynthesis protein</fullName>
    </submittedName>
</protein>
<comment type="subcellular location">
    <subcellularLocation>
        <location evidence="1">Cell membrane</location>
        <topology evidence="1">Multi-pass membrane protein</topology>
    </subcellularLocation>
</comment>
<evidence type="ECO:0000256" key="3">
    <source>
        <dbReference type="ARBA" id="ARBA00022475"/>
    </source>
</evidence>
<dbReference type="EMBL" id="ANNX02000028">
    <property type="protein sequence ID" value="KYC40465.1"/>
    <property type="molecule type" value="Genomic_DNA"/>
</dbReference>
<feature type="transmembrane region" description="Helical" evidence="7">
    <location>
        <begin position="126"/>
        <end position="145"/>
    </location>
</feature>
<evidence type="ECO:0000256" key="7">
    <source>
        <dbReference type="SAM" id="Phobius"/>
    </source>
</evidence>
<keyword evidence="5 7" id="KW-1133">Transmembrane helix</keyword>
<keyword evidence="6 7" id="KW-0472">Membrane</keyword>
<evidence type="ECO:0000256" key="4">
    <source>
        <dbReference type="ARBA" id="ARBA00022692"/>
    </source>
</evidence>
<evidence type="ECO:0000256" key="5">
    <source>
        <dbReference type="ARBA" id="ARBA00022989"/>
    </source>
</evidence>
<keyword evidence="3" id="KW-1003">Cell membrane</keyword>
<dbReference type="GO" id="GO:0005886">
    <property type="term" value="C:plasma membrane"/>
    <property type="evidence" value="ECO:0007669"/>
    <property type="project" value="UniProtKB-SubCell"/>
</dbReference>
<dbReference type="STRING" id="128403.WA1_26435"/>
<sequence>MLSNKLKLNKFKQTLSSQYIRNVGWLGGAELANRVFRLATTVTLARTFSPQEYGLVAVIYTTIEFARVFTLRGGIGGKIIQADSQDVKAICDTAYWLNWILCGAVFIFQCLAAFPIAWFYGDDRLILPLSAVALNYLMLPLFLIQSALLERENRLKISAACNAIQSLVSNTIAVILAFLGMGVWAIVLPMILSTPFVIIITCRNHTWRPPKSFSFKQWQEITRFGGHLVVVELLNKLRSNIDYLIVGKFLGIEALGVYYFAFNAGLGITMNVMNSFSTALFPYLCEVRNDINKLEDRFLNSLKKTCTFVIPLVILQSSLAQFYVPIVFGEKWISAVPILVIICLSALPLPLSYSVYYLLNAVDKTRINLYYALTYTVVFAMCVLVSVNWGIFWVAMSVLICRVLACVFQMWAIGYVFAKKNYQ</sequence>
<comment type="caution">
    <text evidence="8">The sequence shown here is derived from an EMBL/GenBank/DDBJ whole genome shotgun (WGS) entry which is preliminary data.</text>
</comment>
<dbReference type="Pfam" id="PF13440">
    <property type="entry name" value="Polysacc_synt_3"/>
    <property type="match status" value="1"/>
</dbReference>
<feature type="transmembrane region" description="Helical" evidence="7">
    <location>
        <begin position="96"/>
        <end position="120"/>
    </location>
</feature>
<dbReference type="Proteomes" id="UP000076925">
    <property type="component" value="Unassembled WGS sequence"/>
</dbReference>
<organism evidence="8 9">
    <name type="scientific">Scytonema hofmannii PCC 7110</name>
    <dbReference type="NCBI Taxonomy" id="128403"/>
    <lineage>
        <taxon>Bacteria</taxon>
        <taxon>Bacillati</taxon>
        <taxon>Cyanobacteriota</taxon>
        <taxon>Cyanophyceae</taxon>
        <taxon>Nostocales</taxon>
        <taxon>Scytonemataceae</taxon>
        <taxon>Scytonema</taxon>
    </lineage>
</organism>
<evidence type="ECO:0000256" key="6">
    <source>
        <dbReference type="ARBA" id="ARBA00023136"/>
    </source>
</evidence>
<proteinExistence type="inferred from homology"/>
<feature type="transmembrane region" description="Helical" evidence="7">
    <location>
        <begin position="243"/>
        <end position="262"/>
    </location>
</feature>
<reference evidence="8 9" key="1">
    <citation type="journal article" date="2013" name="Genome Biol. Evol.">
        <title>Genomes of Stigonematalean cyanobacteria (subsection V) and the evolution of oxygenic photosynthesis from prokaryotes to plastids.</title>
        <authorList>
            <person name="Dagan T."/>
            <person name="Roettger M."/>
            <person name="Stucken K."/>
            <person name="Landan G."/>
            <person name="Koch R."/>
            <person name="Major P."/>
            <person name="Gould S.B."/>
            <person name="Goremykin V.V."/>
            <person name="Rippka R."/>
            <person name="Tandeau de Marsac N."/>
            <person name="Gugger M."/>
            <person name="Lockhart P.J."/>
            <person name="Allen J.F."/>
            <person name="Brune I."/>
            <person name="Maus I."/>
            <person name="Puhler A."/>
            <person name="Martin W.F."/>
        </authorList>
    </citation>
    <scope>NUCLEOTIDE SEQUENCE [LARGE SCALE GENOMIC DNA]</scope>
    <source>
        <strain evidence="8 9">PCC 7110</strain>
    </source>
</reference>
<dbReference type="PANTHER" id="PTHR30250:SF10">
    <property type="entry name" value="LIPOPOLYSACCHARIDE BIOSYNTHESIS PROTEIN WZXC"/>
    <property type="match status" value="1"/>
</dbReference>
<dbReference type="PANTHER" id="PTHR30250">
    <property type="entry name" value="PST FAMILY PREDICTED COLANIC ACID TRANSPORTER"/>
    <property type="match status" value="1"/>
</dbReference>
<evidence type="ECO:0000256" key="2">
    <source>
        <dbReference type="ARBA" id="ARBA00007430"/>
    </source>
</evidence>
<dbReference type="CDD" id="cd13127">
    <property type="entry name" value="MATE_tuaB_like"/>
    <property type="match status" value="1"/>
</dbReference>
<feature type="transmembrane region" description="Helical" evidence="7">
    <location>
        <begin position="368"/>
        <end position="387"/>
    </location>
</feature>
<keyword evidence="9" id="KW-1185">Reference proteome</keyword>